<dbReference type="EMBL" id="ARZY01000005">
    <property type="protein sequence ID" value="EWH11345.1"/>
    <property type="molecule type" value="Genomic_DNA"/>
</dbReference>
<reference evidence="3 4" key="1">
    <citation type="journal article" date="2014" name="Genome Announc.">
        <title>Draft Genome Sequence of the Agar-Degrading Bacterium Catenovulum sp. Strain DS-2, Isolated from Intestines of Haliotis diversicolor.</title>
        <authorList>
            <person name="Shan D."/>
            <person name="Li X."/>
            <person name="Gu Z."/>
            <person name="Wei G."/>
            <person name="Gao Z."/>
            <person name="Shao Z."/>
        </authorList>
    </citation>
    <scope>NUCLEOTIDE SEQUENCE [LARGE SCALE GENOMIC DNA]</scope>
    <source>
        <strain evidence="3 4">DS-2</strain>
    </source>
</reference>
<gene>
    <name evidence="3" type="ORF">DS2_04200</name>
</gene>
<keyword evidence="4" id="KW-1185">Reference proteome</keyword>
<dbReference type="AlphaFoldDB" id="W7R163"/>
<comment type="caution">
    <text evidence="3">The sequence shown here is derived from an EMBL/GenBank/DDBJ whole genome shotgun (WGS) entry which is preliminary data.</text>
</comment>
<evidence type="ECO:0000256" key="2">
    <source>
        <dbReference type="SAM" id="Phobius"/>
    </source>
</evidence>
<feature type="transmembrane region" description="Helical" evidence="2">
    <location>
        <begin position="343"/>
        <end position="363"/>
    </location>
</feature>
<accession>W7R163</accession>
<name>W7R163_9ALTE</name>
<keyword evidence="2" id="KW-0812">Transmembrane</keyword>
<dbReference type="OrthoDB" id="6388751at2"/>
<evidence type="ECO:0000313" key="3">
    <source>
        <dbReference type="EMBL" id="EWH11345.1"/>
    </source>
</evidence>
<evidence type="ECO:0000256" key="1">
    <source>
        <dbReference type="SAM" id="MobiDB-lite"/>
    </source>
</evidence>
<keyword evidence="2" id="KW-0472">Membrane</keyword>
<keyword evidence="2" id="KW-1133">Transmembrane helix</keyword>
<feature type="compositionally biased region" description="Polar residues" evidence="1">
    <location>
        <begin position="11"/>
        <end position="26"/>
    </location>
</feature>
<feature type="transmembrane region" description="Helical" evidence="2">
    <location>
        <begin position="51"/>
        <end position="68"/>
    </location>
</feature>
<dbReference type="Proteomes" id="UP000019276">
    <property type="component" value="Unassembled WGS sequence"/>
</dbReference>
<sequence>MKQENLELDVSQPQQKAKPKSSNTDSKSVKPVVKQPIKQAVLNWLADAKHIFMLILCVALLAMVFSMFDNNRTTDYLTNSQQLRDVLTDIPVDKFNTTQMSVAQVQQYIKPIKQAIEQTLPHPMAQSNFAQLLVDAEQISQQSEQLGAQIGQLSLIEKFTQNSLQQLSAAKANYSKAIEPTLTRMKDYKSEAKFEQLTANANQTELFNALNYKQGEEKLDNLQVAADRLMQGYEALFYAQTKQELTQQLKDYPNLYQHFSALQHNFADIPTKLALKRWLESNIDSLPDVQQVEVELVSQLELTQAKAQLVGQFVNLVEQAKLIEGRLTAHLINQMNVQPSSKLALWVIAILAVFGAYQNRLLCTLNKLLENLRIQVEKTAK</sequence>
<feature type="region of interest" description="Disordered" evidence="1">
    <location>
        <begin position="1"/>
        <end position="30"/>
    </location>
</feature>
<protein>
    <submittedName>
        <fullName evidence="3">Uncharacterized protein</fullName>
    </submittedName>
</protein>
<dbReference type="eggNOG" id="ENOG503440X">
    <property type="taxonomic scope" value="Bacteria"/>
</dbReference>
<dbReference type="RefSeq" id="WP_035013394.1">
    <property type="nucleotide sequence ID" value="NZ_ARZY01000005.1"/>
</dbReference>
<proteinExistence type="predicted"/>
<evidence type="ECO:0000313" key="4">
    <source>
        <dbReference type="Proteomes" id="UP000019276"/>
    </source>
</evidence>
<dbReference type="STRING" id="1328313.DS2_04200"/>
<organism evidence="3 4">
    <name type="scientific">Catenovulum agarivorans DS-2</name>
    <dbReference type="NCBI Taxonomy" id="1328313"/>
    <lineage>
        <taxon>Bacteria</taxon>
        <taxon>Pseudomonadati</taxon>
        <taxon>Pseudomonadota</taxon>
        <taxon>Gammaproteobacteria</taxon>
        <taxon>Alteromonadales</taxon>
        <taxon>Alteromonadaceae</taxon>
        <taxon>Catenovulum</taxon>
    </lineage>
</organism>